<dbReference type="RefSeq" id="WP_165563659.1">
    <property type="nucleotide sequence ID" value="NZ_CAXGLR010000135.1"/>
</dbReference>
<dbReference type="GeneID" id="77262404"/>
<accession>A0A9X7V4B0</accession>
<organism evidence="2 3">
    <name type="scientific">Stutzerimonas balearica</name>
    <dbReference type="NCBI Taxonomy" id="74829"/>
    <lineage>
        <taxon>Bacteria</taxon>
        <taxon>Pseudomonadati</taxon>
        <taxon>Pseudomonadota</taxon>
        <taxon>Gammaproteobacteria</taxon>
        <taxon>Pseudomonadales</taxon>
        <taxon>Pseudomonadaceae</taxon>
        <taxon>Stutzerimonas</taxon>
    </lineage>
</organism>
<dbReference type="EMBL" id="CP067013">
    <property type="protein sequence ID" value="QQN51821.1"/>
    <property type="molecule type" value="Genomic_DNA"/>
</dbReference>
<evidence type="ECO:0000313" key="2">
    <source>
        <dbReference type="EMBL" id="QQN51821.1"/>
    </source>
</evidence>
<name>A0A9X7V4B0_9GAMM</name>
<proteinExistence type="predicted"/>
<evidence type="ECO:0000256" key="1">
    <source>
        <dbReference type="SAM" id="Phobius"/>
    </source>
</evidence>
<dbReference type="AlphaFoldDB" id="A0A9X7V4B0"/>
<gene>
    <name evidence="2" type="ORF">I6H70_05055</name>
</gene>
<dbReference type="Proteomes" id="UP000595933">
    <property type="component" value="Chromosome"/>
</dbReference>
<evidence type="ECO:0000313" key="3">
    <source>
        <dbReference type="Proteomes" id="UP000595933"/>
    </source>
</evidence>
<keyword evidence="1" id="KW-0812">Transmembrane</keyword>
<protein>
    <submittedName>
        <fullName evidence="2">Uncharacterized protein</fullName>
    </submittedName>
</protein>
<feature type="transmembrane region" description="Helical" evidence="1">
    <location>
        <begin position="21"/>
        <end position="39"/>
    </location>
</feature>
<keyword evidence="1" id="KW-0472">Membrane</keyword>
<keyword evidence="1" id="KW-1133">Transmembrane helix</keyword>
<reference evidence="2 3" key="1">
    <citation type="submission" date="2020-12" db="EMBL/GenBank/DDBJ databases">
        <title>FDA dAtabase for Regulatory Grade micrObial Sequences (FDA-ARGOS): Supporting development and validation of Infectious Disease Dx tests.</title>
        <authorList>
            <person name="Sproer C."/>
            <person name="Gronow S."/>
            <person name="Severitt S."/>
            <person name="Schroder I."/>
            <person name="Tallon L."/>
            <person name="Sadzewicz L."/>
            <person name="Zhao X."/>
            <person name="Boylan J."/>
            <person name="Ott S."/>
            <person name="Bowen H."/>
            <person name="Vavikolanu K."/>
            <person name="Mehta A."/>
            <person name="Aluvathingal J."/>
            <person name="Nadendla S."/>
            <person name="Lowell S."/>
            <person name="Myers T."/>
            <person name="Yan Y."/>
            <person name="Sichtig H."/>
        </authorList>
    </citation>
    <scope>NUCLEOTIDE SEQUENCE [LARGE SCALE GENOMIC DNA]</scope>
    <source>
        <strain evidence="2 3">FDAARGOS_1013</strain>
    </source>
</reference>
<sequence>MRKKKPLDPVRQAQKNRAHRIGWLIALVGILCGFALLALEPARGL</sequence>